<dbReference type="PROSITE" id="PS50879">
    <property type="entry name" value="RNASE_H_1"/>
    <property type="match status" value="1"/>
</dbReference>
<dbReference type="InterPro" id="IPR025836">
    <property type="entry name" value="Zn_knuckle_CX2CX4HX4C"/>
</dbReference>
<dbReference type="PANTHER" id="PTHR47723">
    <property type="entry name" value="OS05G0353850 PROTEIN"/>
    <property type="match status" value="1"/>
</dbReference>
<feature type="region of interest" description="Disordered" evidence="2">
    <location>
        <begin position="283"/>
        <end position="307"/>
    </location>
</feature>
<dbReference type="InterPro" id="IPR012337">
    <property type="entry name" value="RNaseH-like_sf"/>
</dbReference>
<dbReference type="GO" id="GO:0008270">
    <property type="term" value="F:zinc ion binding"/>
    <property type="evidence" value="ECO:0007669"/>
    <property type="project" value="UniProtKB-KW"/>
</dbReference>
<dbReference type="CDD" id="cd06222">
    <property type="entry name" value="RNase_H_like"/>
    <property type="match status" value="1"/>
</dbReference>
<dbReference type="AlphaFoldDB" id="A0AAD9TEM3"/>
<dbReference type="PROSITE" id="PS50158">
    <property type="entry name" value="ZF_CCHC"/>
    <property type="match status" value="1"/>
</dbReference>
<dbReference type="InterPro" id="IPR002156">
    <property type="entry name" value="RNaseH_domain"/>
</dbReference>
<evidence type="ECO:0000313" key="6">
    <source>
        <dbReference type="Proteomes" id="UP001280121"/>
    </source>
</evidence>
<dbReference type="PANTHER" id="PTHR47723:SF19">
    <property type="entry name" value="POLYNUCLEOTIDYL TRANSFERASE, RIBONUCLEASE H-LIKE SUPERFAMILY PROTEIN"/>
    <property type="match status" value="1"/>
</dbReference>
<dbReference type="Proteomes" id="UP001280121">
    <property type="component" value="Unassembled WGS sequence"/>
</dbReference>
<dbReference type="Pfam" id="PF14111">
    <property type="entry name" value="DUF4283"/>
    <property type="match status" value="1"/>
</dbReference>
<keyword evidence="1" id="KW-0863">Zinc-finger</keyword>
<evidence type="ECO:0000313" key="5">
    <source>
        <dbReference type="EMBL" id="KAK2634118.1"/>
    </source>
</evidence>
<evidence type="ECO:0000256" key="2">
    <source>
        <dbReference type="SAM" id="MobiDB-lite"/>
    </source>
</evidence>
<comment type="caution">
    <text evidence="5">The sequence shown here is derived from an EMBL/GenBank/DDBJ whole genome shotgun (WGS) entry which is preliminary data.</text>
</comment>
<proteinExistence type="predicted"/>
<dbReference type="EMBL" id="JANJYI010000009">
    <property type="protein sequence ID" value="KAK2634118.1"/>
    <property type="molecule type" value="Genomic_DNA"/>
</dbReference>
<reference evidence="5" key="1">
    <citation type="journal article" date="2023" name="Plant J.">
        <title>Genome sequences and population genomics provide insights into the demographic history, inbreeding, and mutation load of two 'living fossil' tree species of Dipteronia.</title>
        <authorList>
            <person name="Feng Y."/>
            <person name="Comes H.P."/>
            <person name="Chen J."/>
            <person name="Zhu S."/>
            <person name="Lu R."/>
            <person name="Zhang X."/>
            <person name="Li P."/>
            <person name="Qiu J."/>
            <person name="Olsen K.M."/>
            <person name="Qiu Y."/>
        </authorList>
    </citation>
    <scope>NUCLEOTIDE SEQUENCE</scope>
    <source>
        <strain evidence="5">KIB01</strain>
    </source>
</reference>
<feature type="domain" description="CCHC-type" evidence="3">
    <location>
        <begin position="181"/>
        <end position="196"/>
    </location>
</feature>
<dbReference type="GO" id="GO:0004523">
    <property type="term" value="F:RNA-DNA hybrid ribonuclease activity"/>
    <property type="evidence" value="ECO:0007669"/>
    <property type="project" value="InterPro"/>
</dbReference>
<gene>
    <name evidence="5" type="ORF">Ddye_028910</name>
</gene>
<feature type="domain" description="RNase H type-1" evidence="4">
    <location>
        <begin position="727"/>
        <end position="857"/>
    </location>
</feature>
<name>A0AAD9TEM3_9ROSI</name>
<keyword evidence="1" id="KW-0479">Metal-binding</keyword>
<protein>
    <recommendedName>
        <fullName evidence="7">CCHC-type domain-containing protein</fullName>
    </recommendedName>
</protein>
<accession>A0AAD9TEM3</accession>
<dbReference type="SUPFAM" id="SSF53098">
    <property type="entry name" value="Ribonuclease H-like"/>
    <property type="match status" value="1"/>
</dbReference>
<dbReference type="InterPro" id="IPR025558">
    <property type="entry name" value="DUF4283"/>
</dbReference>
<evidence type="ECO:0000256" key="1">
    <source>
        <dbReference type="PROSITE-ProRule" id="PRU00047"/>
    </source>
</evidence>
<dbReference type="InterPro" id="IPR001878">
    <property type="entry name" value="Znf_CCHC"/>
</dbReference>
<dbReference type="GO" id="GO:0003676">
    <property type="term" value="F:nucleic acid binding"/>
    <property type="evidence" value="ECO:0007669"/>
    <property type="project" value="InterPro"/>
</dbReference>
<dbReference type="Pfam" id="PF13456">
    <property type="entry name" value="RVT_3"/>
    <property type="match status" value="1"/>
</dbReference>
<dbReference type="Gene3D" id="3.30.420.10">
    <property type="entry name" value="Ribonuclease H-like superfamily/Ribonuclease H"/>
    <property type="match status" value="1"/>
</dbReference>
<evidence type="ECO:0000259" key="4">
    <source>
        <dbReference type="PROSITE" id="PS50879"/>
    </source>
</evidence>
<keyword evidence="1" id="KW-0862">Zinc</keyword>
<organism evidence="5 6">
    <name type="scientific">Dipteronia dyeriana</name>
    <dbReference type="NCBI Taxonomy" id="168575"/>
    <lineage>
        <taxon>Eukaryota</taxon>
        <taxon>Viridiplantae</taxon>
        <taxon>Streptophyta</taxon>
        <taxon>Embryophyta</taxon>
        <taxon>Tracheophyta</taxon>
        <taxon>Spermatophyta</taxon>
        <taxon>Magnoliopsida</taxon>
        <taxon>eudicotyledons</taxon>
        <taxon>Gunneridae</taxon>
        <taxon>Pentapetalae</taxon>
        <taxon>rosids</taxon>
        <taxon>malvids</taxon>
        <taxon>Sapindales</taxon>
        <taxon>Sapindaceae</taxon>
        <taxon>Hippocastanoideae</taxon>
        <taxon>Acereae</taxon>
        <taxon>Dipteronia</taxon>
    </lineage>
</organism>
<dbReference type="Pfam" id="PF14392">
    <property type="entry name" value="zf-CCHC_4"/>
    <property type="match status" value="1"/>
</dbReference>
<evidence type="ECO:0008006" key="7">
    <source>
        <dbReference type="Google" id="ProtNLM"/>
    </source>
</evidence>
<dbReference type="InterPro" id="IPR044730">
    <property type="entry name" value="RNase_H-like_dom_plant"/>
</dbReference>
<dbReference type="InterPro" id="IPR036397">
    <property type="entry name" value="RNaseH_sf"/>
</dbReference>
<keyword evidence="6" id="KW-1185">Reference proteome</keyword>
<dbReference type="InterPro" id="IPR053151">
    <property type="entry name" value="RNase_H-like"/>
</dbReference>
<sequence>MSSPNSWTGFGANNEQLRIEHDDILIFDSPSGPMMKLSLKLNDQLHKPWANALILKIMGCSHTLSFMITKLTQKWILLGKWQLTDIGKGYFMARFHMKEDSEYVLTNGPWVISNQCLTVQRWKPNFVSGEDVIQSMPIWAHARGIFARICVEIDITKPLLGSQNIEDRAIRVEYESLGLVCFKCGRYGHSKDSCKEGIELSIPKDVVTNYDALNYEGNEESPYGPLLIVSYGKHGNRNYNGRNGKKGNGNVRSAAKVGHTGKTYTTKYQLDGKTYKNNGVRTDDGECSEVRSGNKSQGDRYGKWGKKNNKKISSGGKVAIFQEGTGHSSCNNFGKGQLQLHEVKVQDSVVEEHDSASMLRHFHSEIAVVEGLDGKCFIELLQTCENCITLRYWPLLNLDFQIPNNGFKPIRFEAMWLKHNKFDEMKQNNWSTQYCNFDDKLHAFTDVLKRWNKEEFAIPIYAMQYIKLPSDVCSKLDKMHRDFLWGNTTNTNMIHLVNWDTICLPKCHGGLGIKKTKLMNQALLAKASWRLFQNEKSLWTKMLIDKYGKENLLANFVTNKSNICSSIWWGFSFGAKLLVKGVKWRVVNGNQVAFWLDDWVPGIEFGVFMQRELKVGLTKSFGGAHIGHYNRCKVHCEDLEHVFRGCDDSLKIWDDLCNDITKSGLYRADWNAWMLKNLKCNSLVLGNVPGYLLQNIRNFVVDCVNVNTDSEKQTVRKTCLISWSTLIYDGIKLNVDGSLYPNLGTISAVGVIKNHMKEWLGGFALNKSMGSIIEAELWGIYEGLKIIWKAGFRNVTIELDSQTVVFLLSNNSPMNHLLFSLIQECRSLMNNDWRCIIHHVYRESNRVADCLAIMGHSLDLGLTFFNTPPFEISGVLDDNVKGLAFARLVPSC</sequence>
<evidence type="ECO:0000259" key="3">
    <source>
        <dbReference type="PROSITE" id="PS50158"/>
    </source>
</evidence>